<keyword evidence="4" id="KW-1185">Reference proteome</keyword>
<dbReference type="Pfam" id="PF13743">
    <property type="entry name" value="Thioredoxin_5"/>
    <property type="match status" value="1"/>
</dbReference>
<sequence length="269" mass="31269">MNNIQLLSEPIAPSQITKPIELYIFIDPFCSKAVKMQTILRKLQIEYDHYFTWRIVISTDLTTLNNNSRSTKGCFSGAELDISHPVLPSIAIKAAELQGKRAALRFIQKLQEHIILQTKDVQLYSTLIDIAIECQLDIKEFIADFGSKEASRAFQCDLHITREMEIDEIPSIVFFNECIEDEGLKVSGLYAYDVYVQILKELLNKELIRSPLPSYDELFDRFNTMSTEEFAEIYSMPLIEAERELKKRMLQQKIECLRNEDVTLWRMKL</sequence>
<dbReference type="AlphaFoldDB" id="A0A0A3I6Z7"/>
<reference evidence="3 4" key="1">
    <citation type="submission" date="2014-02" db="EMBL/GenBank/DDBJ databases">
        <title>Draft genome sequence of Lysinibacillus manganicus DSM 26584T.</title>
        <authorList>
            <person name="Zhang F."/>
            <person name="Wang G."/>
            <person name="Zhang L."/>
        </authorList>
    </citation>
    <scope>NUCLEOTIDE SEQUENCE [LARGE SCALE GENOMIC DNA]</scope>
    <source>
        <strain evidence="3 4">DSM 26584</strain>
    </source>
</reference>
<organism evidence="3 4">
    <name type="scientific">Ureibacillus manganicus DSM 26584</name>
    <dbReference type="NCBI Taxonomy" id="1384049"/>
    <lineage>
        <taxon>Bacteria</taxon>
        <taxon>Bacillati</taxon>
        <taxon>Bacillota</taxon>
        <taxon>Bacilli</taxon>
        <taxon>Bacillales</taxon>
        <taxon>Caryophanaceae</taxon>
        <taxon>Ureibacillus</taxon>
    </lineage>
</organism>
<comment type="caution">
    <text evidence="3">The sequence shown here is derived from an EMBL/GenBank/DDBJ whole genome shotgun (WGS) entry which is preliminary data.</text>
</comment>
<evidence type="ECO:0000256" key="1">
    <source>
        <dbReference type="ARBA" id="ARBA00022490"/>
    </source>
</evidence>
<dbReference type="SUPFAM" id="SSF52833">
    <property type="entry name" value="Thioredoxin-like"/>
    <property type="match status" value="1"/>
</dbReference>
<gene>
    <name evidence="2" type="primary">spxH</name>
    <name evidence="3" type="ORF">CD29_01325</name>
</gene>
<dbReference type="GO" id="GO:0005737">
    <property type="term" value="C:cytoplasm"/>
    <property type="evidence" value="ECO:0007669"/>
    <property type="project" value="UniProtKB-SubCell"/>
</dbReference>
<dbReference type="OrthoDB" id="9813770at2"/>
<dbReference type="PANTHER" id="PTHR13887:SF47">
    <property type="entry name" value="CLPXP ADAPTER PROTEIN SPXH"/>
    <property type="match status" value="1"/>
</dbReference>
<dbReference type="eggNOG" id="COG2761">
    <property type="taxonomic scope" value="Bacteria"/>
</dbReference>
<dbReference type="Proteomes" id="UP000030416">
    <property type="component" value="Unassembled WGS sequence"/>
</dbReference>
<dbReference type="EMBL" id="JPVN01000001">
    <property type="protein sequence ID" value="KGR80556.1"/>
    <property type="molecule type" value="Genomic_DNA"/>
</dbReference>
<evidence type="ECO:0000313" key="4">
    <source>
        <dbReference type="Proteomes" id="UP000030416"/>
    </source>
</evidence>
<keyword evidence="3" id="KW-0413">Isomerase</keyword>
<proteinExistence type="inferred from homology"/>
<evidence type="ECO:0000256" key="2">
    <source>
        <dbReference type="HAMAP-Rule" id="MF_02245"/>
    </source>
</evidence>
<dbReference type="InterPro" id="IPR036249">
    <property type="entry name" value="Thioredoxin-like_sf"/>
</dbReference>
<evidence type="ECO:0000313" key="3">
    <source>
        <dbReference type="EMBL" id="KGR80556.1"/>
    </source>
</evidence>
<dbReference type="STRING" id="1384049.CD29_01325"/>
<dbReference type="HAMAP" id="MF_02245">
    <property type="entry name" value="Adapter_SpxH"/>
    <property type="match status" value="1"/>
</dbReference>
<comment type="function">
    <text evidence="2">Adapter protein required for efficient degradation of Spx by ClpXP under non-stress conditions. Interaction with Spx stabilizes Spx and exposes the C-terminus of Spx for recognition and proteolysis by ClpXP.</text>
</comment>
<keyword evidence="1 2" id="KW-0963">Cytoplasm</keyword>
<comment type="similarity">
    <text evidence="2">Belongs to the SpxH family.</text>
</comment>
<dbReference type="PANTHER" id="PTHR13887">
    <property type="entry name" value="GLUTATHIONE S-TRANSFERASE KAPPA"/>
    <property type="match status" value="1"/>
</dbReference>
<dbReference type="CDD" id="cd03025">
    <property type="entry name" value="DsbA_FrnE_like"/>
    <property type="match status" value="1"/>
</dbReference>
<comment type="subunit">
    <text evidence="2">Interacts with Spx.</text>
</comment>
<comment type="subcellular location">
    <subcellularLocation>
        <location evidence="2">Cytoplasm</location>
    </subcellularLocation>
</comment>
<dbReference type="InterPro" id="IPR046404">
    <property type="entry name" value="Adapter_SpxH"/>
</dbReference>
<accession>A0A0A3I6Z7</accession>
<dbReference type="GO" id="GO:0016853">
    <property type="term" value="F:isomerase activity"/>
    <property type="evidence" value="ECO:0007669"/>
    <property type="project" value="UniProtKB-KW"/>
</dbReference>
<protein>
    <recommendedName>
        <fullName evidence="2">ClpXP adapter protein SpxH</fullName>
    </recommendedName>
</protein>
<dbReference type="RefSeq" id="WP_036181996.1">
    <property type="nucleotide sequence ID" value="NZ_AVDA01000001.1"/>
</dbReference>
<name>A0A0A3I6Z7_9BACL</name>
<dbReference type="Gene3D" id="3.40.30.10">
    <property type="entry name" value="Glutaredoxin"/>
    <property type="match status" value="1"/>
</dbReference>